<proteinExistence type="predicted"/>
<protein>
    <submittedName>
        <fullName evidence="9">C-type cytochrome</fullName>
    </submittedName>
</protein>
<sequence length="452" mass="49417">MLSRVATYLGIVGVAAALSSSVACDKAPEAERSASSASADSVVGVFSEREKKLIERLSPLGEPPVDETNAVVGDERAATLGQFLFFDTRLSQNNKISCASCHEPDHGFSVAATLGHGIAGTPRHPPSLLNAAYHHWYNWDGSTDSLWAQAVGPLESPVEMGFTRTGLAHLIYADAELRRAYEAIFGELPDMSDAERFPKEARPVPAEPEHAHDRAWQAMAPEDRQAVNRVLTNVTKAMAAYQTKLVRKDAPFDTFVEGLSEGDEAKMAALSESQKRGLDLFLGKGNCVQCHTGPNFTDGTFHNLGLGPRDWLDKDEGRWDGVTKVSKSEFNATGAYSDKIDGKRGQWIEFLTRTSEDHGQFKTPTLRNVELTAPYMHGGHFETLEEVVRFYSLLDERVQLGHREEMLVPLGLSDQEIDDVVAFLKSLTGEPLPDELTKQPASPVSGAQLANP</sequence>
<keyword evidence="2 6" id="KW-0349">Heme</keyword>
<dbReference type="GO" id="GO:0004130">
    <property type="term" value="F:cytochrome-c peroxidase activity"/>
    <property type="evidence" value="ECO:0007669"/>
    <property type="project" value="TreeGrafter"/>
</dbReference>
<dbReference type="Proteomes" id="UP000315995">
    <property type="component" value="Chromosome"/>
</dbReference>
<dbReference type="RefSeq" id="WP_141196866.1">
    <property type="nucleotide sequence ID" value="NZ_CP041186.1"/>
</dbReference>
<dbReference type="SUPFAM" id="SSF46626">
    <property type="entry name" value="Cytochrome c"/>
    <property type="match status" value="2"/>
</dbReference>
<dbReference type="Gene3D" id="1.10.760.10">
    <property type="entry name" value="Cytochrome c-like domain"/>
    <property type="match status" value="2"/>
</dbReference>
<dbReference type="GO" id="GO:0046872">
    <property type="term" value="F:metal ion binding"/>
    <property type="evidence" value="ECO:0007669"/>
    <property type="project" value="UniProtKB-KW"/>
</dbReference>
<evidence type="ECO:0000259" key="8">
    <source>
        <dbReference type="PROSITE" id="PS51007"/>
    </source>
</evidence>
<evidence type="ECO:0000256" key="5">
    <source>
        <dbReference type="ARBA" id="ARBA00023004"/>
    </source>
</evidence>
<evidence type="ECO:0000313" key="9">
    <source>
        <dbReference type="EMBL" id="QDG50372.1"/>
    </source>
</evidence>
<dbReference type="GO" id="GO:0020037">
    <property type="term" value="F:heme binding"/>
    <property type="evidence" value="ECO:0007669"/>
    <property type="project" value="InterPro"/>
</dbReference>
<organism evidence="9 10">
    <name type="scientific">Persicimonas caeni</name>
    <dbReference type="NCBI Taxonomy" id="2292766"/>
    <lineage>
        <taxon>Bacteria</taxon>
        <taxon>Deltaproteobacteria</taxon>
        <taxon>Bradymonadales</taxon>
        <taxon>Bradymonadaceae</taxon>
        <taxon>Persicimonas</taxon>
    </lineage>
</organism>
<dbReference type="PROSITE" id="PS51007">
    <property type="entry name" value="CYTC"/>
    <property type="match status" value="2"/>
</dbReference>
<keyword evidence="5 6" id="KW-0408">Iron</keyword>
<dbReference type="GO" id="GO:0009055">
    <property type="term" value="F:electron transfer activity"/>
    <property type="evidence" value="ECO:0007669"/>
    <property type="project" value="InterPro"/>
</dbReference>
<evidence type="ECO:0000313" key="10">
    <source>
        <dbReference type="Proteomes" id="UP000315995"/>
    </source>
</evidence>
<feature type="domain" description="Cytochrome c" evidence="8">
    <location>
        <begin position="272"/>
        <end position="428"/>
    </location>
</feature>
<name>A0A4Y6PPV9_PERCE</name>
<evidence type="ECO:0000256" key="1">
    <source>
        <dbReference type="ARBA" id="ARBA00004196"/>
    </source>
</evidence>
<dbReference type="InterPro" id="IPR009056">
    <property type="entry name" value="Cyt_c-like_dom"/>
</dbReference>
<dbReference type="InterPro" id="IPR051395">
    <property type="entry name" value="Cytochrome_c_Peroxidase/MauG"/>
</dbReference>
<dbReference type="AlphaFoldDB" id="A0A4Y6PPV9"/>
<dbReference type="InterPro" id="IPR004852">
    <property type="entry name" value="Di-haem_cyt_c_peroxidsae"/>
</dbReference>
<accession>A0A5B8Y5E8</accession>
<evidence type="ECO:0000256" key="7">
    <source>
        <dbReference type="SAM" id="MobiDB-lite"/>
    </source>
</evidence>
<comment type="subcellular location">
    <subcellularLocation>
        <location evidence="1">Cell envelope</location>
    </subcellularLocation>
</comment>
<keyword evidence="4" id="KW-0560">Oxidoreductase</keyword>
<evidence type="ECO:0000256" key="2">
    <source>
        <dbReference type="ARBA" id="ARBA00022617"/>
    </source>
</evidence>
<gene>
    <name evidence="9" type="ORF">FIV42_06380</name>
</gene>
<evidence type="ECO:0000256" key="3">
    <source>
        <dbReference type="ARBA" id="ARBA00022723"/>
    </source>
</evidence>
<dbReference type="Pfam" id="PF03150">
    <property type="entry name" value="CCP_MauG"/>
    <property type="match status" value="1"/>
</dbReference>
<dbReference type="GO" id="GO:0030313">
    <property type="term" value="C:cell envelope"/>
    <property type="evidence" value="ECO:0007669"/>
    <property type="project" value="UniProtKB-SubCell"/>
</dbReference>
<dbReference type="PANTHER" id="PTHR30600">
    <property type="entry name" value="CYTOCHROME C PEROXIDASE-RELATED"/>
    <property type="match status" value="1"/>
</dbReference>
<dbReference type="PROSITE" id="PS51257">
    <property type="entry name" value="PROKAR_LIPOPROTEIN"/>
    <property type="match status" value="1"/>
</dbReference>
<reference evidence="9 10" key="1">
    <citation type="submission" date="2019-06" db="EMBL/GenBank/DDBJ databases">
        <title>Persicimonas caeni gen. nov., sp. nov., a predatory bacterium isolated from solar saltern.</title>
        <authorList>
            <person name="Wang S."/>
        </authorList>
    </citation>
    <scope>NUCLEOTIDE SEQUENCE [LARGE SCALE GENOMIC DNA]</scope>
    <source>
        <strain evidence="9 10">YN101</strain>
    </source>
</reference>
<dbReference type="InterPro" id="IPR036909">
    <property type="entry name" value="Cyt_c-like_dom_sf"/>
</dbReference>
<feature type="region of interest" description="Disordered" evidence="7">
    <location>
        <begin position="430"/>
        <end position="452"/>
    </location>
</feature>
<dbReference type="OrthoDB" id="9805202at2"/>
<evidence type="ECO:0000256" key="4">
    <source>
        <dbReference type="ARBA" id="ARBA00023002"/>
    </source>
</evidence>
<evidence type="ECO:0000256" key="6">
    <source>
        <dbReference type="PROSITE-ProRule" id="PRU00433"/>
    </source>
</evidence>
<keyword evidence="3 6" id="KW-0479">Metal-binding</keyword>
<keyword evidence="10" id="KW-1185">Reference proteome</keyword>
<accession>A0A4Y6PPV9</accession>
<feature type="domain" description="Cytochrome c" evidence="8">
    <location>
        <begin position="76"/>
        <end position="275"/>
    </location>
</feature>
<dbReference type="EMBL" id="CP041186">
    <property type="protein sequence ID" value="QDG50372.1"/>
    <property type="molecule type" value="Genomic_DNA"/>
</dbReference>